<dbReference type="InterPro" id="IPR013087">
    <property type="entry name" value="Znf_C2H2_type"/>
</dbReference>
<dbReference type="PROSITE" id="PS00028">
    <property type="entry name" value="ZINC_FINGER_C2H2_1"/>
    <property type="match status" value="1"/>
</dbReference>
<reference evidence="2" key="1">
    <citation type="journal article" date="2020" name="Stud. Mycol.">
        <title>101 Dothideomycetes genomes: a test case for predicting lifestyles and emergence of pathogens.</title>
        <authorList>
            <person name="Haridas S."/>
            <person name="Albert R."/>
            <person name="Binder M."/>
            <person name="Bloem J."/>
            <person name="Labutti K."/>
            <person name="Salamov A."/>
            <person name="Andreopoulos B."/>
            <person name="Baker S."/>
            <person name="Barry K."/>
            <person name="Bills G."/>
            <person name="Bluhm B."/>
            <person name="Cannon C."/>
            <person name="Castanera R."/>
            <person name="Culley D."/>
            <person name="Daum C."/>
            <person name="Ezra D."/>
            <person name="Gonzalez J."/>
            <person name="Henrissat B."/>
            <person name="Kuo A."/>
            <person name="Liang C."/>
            <person name="Lipzen A."/>
            <person name="Lutzoni F."/>
            <person name="Magnuson J."/>
            <person name="Mondo S."/>
            <person name="Nolan M."/>
            <person name="Ohm R."/>
            <person name="Pangilinan J."/>
            <person name="Park H.-J."/>
            <person name="Ramirez L."/>
            <person name="Alfaro M."/>
            <person name="Sun H."/>
            <person name="Tritt A."/>
            <person name="Yoshinaga Y."/>
            <person name="Zwiers L.-H."/>
            <person name="Turgeon B."/>
            <person name="Goodwin S."/>
            <person name="Spatafora J."/>
            <person name="Crous P."/>
            <person name="Grigoriev I."/>
        </authorList>
    </citation>
    <scope>NUCLEOTIDE SEQUENCE</scope>
    <source>
        <strain evidence="2">CBS 175.79</strain>
    </source>
</reference>
<sequence>MDGEERIPFHSYITYEDAPPYTSSQAALLSRFTQLPTELQLRVLDFCSAPTLYRMMHISMLRNEAAKRFWSQPDTYYLVHARWLFSGGHAGYTCYDLSFMAYVQNVEIEYDPFCDNRIARVRGDDDYGVDYDKVRPFWRAFRTRFPRAKRVVFNKNWESWTPYDEPVAWTLKAIIETCPIDLEISAFALIEKSSGRGRRTVRPVAKNWHRVLFRLADDGRWREVTSSNFDRKTVLMPPKRFHGLVGEFKGILHRRDMIDLRKEGLRAIAIEALDRHYFWKEDPEPFHCPARGCHAYFEKAGQWTQHAAEAHMGDMLEAPPEILLRPVLQSLPRALQQDFEERKNNVIEGFEAEKGKLKKLFSDWNEEGGKKQRELERGFIHQLDNDEAWNTGVHVYNSALLREFRDMMDPRWAGY</sequence>
<dbReference type="GeneID" id="54285577"/>
<proteinExistence type="predicted"/>
<dbReference type="AlphaFoldDB" id="A0A6A5XP90"/>
<evidence type="ECO:0000313" key="3">
    <source>
        <dbReference type="Proteomes" id="UP000799778"/>
    </source>
</evidence>
<evidence type="ECO:0000259" key="1">
    <source>
        <dbReference type="PROSITE" id="PS00028"/>
    </source>
</evidence>
<dbReference type="Proteomes" id="UP000799778">
    <property type="component" value="Unassembled WGS sequence"/>
</dbReference>
<evidence type="ECO:0000313" key="2">
    <source>
        <dbReference type="EMBL" id="KAF2014164.1"/>
    </source>
</evidence>
<gene>
    <name evidence="2" type="ORF">BU24DRAFT_423200</name>
</gene>
<protein>
    <recommendedName>
        <fullName evidence="1">C2H2-type domain-containing protein</fullName>
    </recommendedName>
</protein>
<keyword evidence="3" id="KW-1185">Reference proteome</keyword>
<organism evidence="2 3">
    <name type="scientific">Aaosphaeria arxii CBS 175.79</name>
    <dbReference type="NCBI Taxonomy" id="1450172"/>
    <lineage>
        <taxon>Eukaryota</taxon>
        <taxon>Fungi</taxon>
        <taxon>Dikarya</taxon>
        <taxon>Ascomycota</taxon>
        <taxon>Pezizomycotina</taxon>
        <taxon>Dothideomycetes</taxon>
        <taxon>Pleosporomycetidae</taxon>
        <taxon>Pleosporales</taxon>
        <taxon>Pleosporales incertae sedis</taxon>
        <taxon>Aaosphaeria</taxon>
    </lineage>
</organism>
<feature type="domain" description="C2H2-type" evidence="1">
    <location>
        <begin position="288"/>
        <end position="311"/>
    </location>
</feature>
<dbReference type="OrthoDB" id="5397557at2759"/>
<name>A0A6A5XP90_9PLEO</name>
<accession>A0A6A5XP90</accession>
<dbReference type="RefSeq" id="XP_033382503.1">
    <property type="nucleotide sequence ID" value="XM_033528180.1"/>
</dbReference>
<dbReference type="EMBL" id="ML978070">
    <property type="protein sequence ID" value="KAF2014164.1"/>
    <property type="molecule type" value="Genomic_DNA"/>
</dbReference>